<dbReference type="PANTHER" id="PTHR47723">
    <property type="entry name" value="OS05G0353850 PROTEIN"/>
    <property type="match status" value="1"/>
</dbReference>
<dbReference type="eggNOG" id="KOG1075">
    <property type="taxonomic scope" value="Eukaryota"/>
</dbReference>
<dbReference type="InParanoid" id="B9S889"/>
<dbReference type="GO" id="GO:0003676">
    <property type="term" value="F:nucleic acid binding"/>
    <property type="evidence" value="ECO:0007669"/>
    <property type="project" value="InterPro"/>
</dbReference>
<organism evidence="2 3">
    <name type="scientific">Ricinus communis</name>
    <name type="common">Castor bean</name>
    <dbReference type="NCBI Taxonomy" id="3988"/>
    <lineage>
        <taxon>Eukaryota</taxon>
        <taxon>Viridiplantae</taxon>
        <taxon>Streptophyta</taxon>
        <taxon>Embryophyta</taxon>
        <taxon>Tracheophyta</taxon>
        <taxon>Spermatophyta</taxon>
        <taxon>Magnoliopsida</taxon>
        <taxon>eudicotyledons</taxon>
        <taxon>Gunneridae</taxon>
        <taxon>Pentapetalae</taxon>
        <taxon>rosids</taxon>
        <taxon>fabids</taxon>
        <taxon>Malpighiales</taxon>
        <taxon>Euphorbiaceae</taxon>
        <taxon>Acalyphoideae</taxon>
        <taxon>Acalypheae</taxon>
        <taxon>Ricinus</taxon>
    </lineage>
</organism>
<accession>B9S889</accession>
<protein>
    <recommendedName>
        <fullName evidence="1">RNase H type-1 domain-containing protein</fullName>
    </recommendedName>
</protein>
<dbReference type="Proteomes" id="UP000008311">
    <property type="component" value="Unassembled WGS sequence"/>
</dbReference>
<dbReference type="Gene3D" id="3.30.420.10">
    <property type="entry name" value="Ribonuclease H-like superfamily/Ribonuclease H"/>
    <property type="match status" value="1"/>
</dbReference>
<evidence type="ECO:0000259" key="1">
    <source>
        <dbReference type="PROSITE" id="PS50879"/>
    </source>
</evidence>
<keyword evidence="3" id="KW-1185">Reference proteome</keyword>
<feature type="domain" description="RNase H type-1" evidence="1">
    <location>
        <begin position="13"/>
        <end position="95"/>
    </location>
</feature>
<proteinExistence type="predicted"/>
<dbReference type="GO" id="GO:0004523">
    <property type="term" value="F:RNA-DNA hybrid ribonuclease activity"/>
    <property type="evidence" value="ECO:0007669"/>
    <property type="project" value="InterPro"/>
</dbReference>
<gene>
    <name evidence="2" type="ORF">RCOM_1732210</name>
</gene>
<dbReference type="SUPFAM" id="SSF53098">
    <property type="entry name" value="Ribonuclease H-like"/>
    <property type="match status" value="1"/>
</dbReference>
<evidence type="ECO:0000313" key="2">
    <source>
        <dbReference type="EMBL" id="EEF40183.1"/>
    </source>
</evidence>
<dbReference type="InterPro" id="IPR012337">
    <property type="entry name" value="RNaseH-like_sf"/>
</dbReference>
<evidence type="ECO:0000313" key="3">
    <source>
        <dbReference type="Proteomes" id="UP000008311"/>
    </source>
</evidence>
<dbReference type="InterPro" id="IPR044730">
    <property type="entry name" value="RNase_H-like_dom_plant"/>
</dbReference>
<dbReference type="InterPro" id="IPR002156">
    <property type="entry name" value="RNaseH_domain"/>
</dbReference>
<dbReference type="AlphaFoldDB" id="B9S889"/>
<dbReference type="InterPro" id="IPR036397">
    <property type="entry name" value="RNaseH_sf"/>
</dbReference>
<name>B9S889_RICCO</name>
<dbReference type="CDD" id="cd06222">
    <property type="entry name" value="RNase_H_like"/>
    <property type="match status" value="1"/>
</dbReference>
<dbReference type="PANTHER" id="PTHR47723:SF19">
    <property type="entry name" value="POLYNUCLEOTIDYL TRANSFERASE, RIBONUCLEASE H-LIKE SUPERFAMILY PROTEIN"/>
    <property type="match status" value="1"/>
</dbReference>
<dbReference type="Pfam" id="PF13456">
    <property type="entry name" value="RVT_3"/>
    <property type="match status" value="1"/>
</dbReference>
<dbReference type="EMBL" id="EQ973890">
    <property type="protein sequence ID" value="EEF40183.1"/>
    <property type="molecule type" value="Genomic_DNA"/>
</dbReference>
<dbReference type="InterPro" id="IPR053151">
    <property type="entry name" value="RNase_H-like"/>
</dbReference>
<sequence length="95" mass="10354">MPKIFTIKWHPPPPSWIKLNSNGATRGAPGTTGVGGLFRNCRGVVKGCFIVPLSTTYAFVAEIKAAIYGIDKAYNFGWNKIWLESDSTYVEGSVS</sequence>
<reference evidence="3" key="1">
    <citation type="journal article" date="2010" name="Nat. Biotechnol.">
        <title>Draft genome sequence of the oilseed species Ricinus communis.</title>
        <authorList>
            <person name="Chan A.P."/>
            <person name="Crabtree J."/>
            <person name="Zhao Q."/>
            <person name="Lorenzi H."/>
            <person name="Orvis J."/>
            <person name="Puiu D."/>
            <person name="Melake-Berhan A."/>
            <person name="Jones K.M."/>
            <person name="Redman J."/>
            <person name="Chen G."/>
            <person name="Cahoon E.B."/>
            <person name="Gedil M."/>
            <person name="Stanke M."/>
            <person name="Haas B.J."/>
            <person name="Wortman J.R."/>
            <person name="Fraser-Liggett C.M."/>
            <person name="Ravel J."/>
            <person name="Rabinowicz P.D."/>
        </authorList>
    </citation>
    <scope>NUCLEOTIDE SEQUENCE [LARGE SCALE GENOMIC DNA]</scope>
    <source>
        <strain evidence="3">cv. Hale</strain>
    </source>
</reference>
<dbReference type="PROSITE" id="PS50879">
    <property type="entry name" value="RNASE_H_1"/>
    <property type="match status" value="1"/>
</dbReference>